<dbReference type="GO" id="GO:0006089">
    <property type="term" value="P:lactate metabolic process"/>
    <property type="evidence" value="ECO:0007669"/>
    <property type="project" value="TreeGrafter"/>
</dbReference>
<dbReference type="Pfam" id="PF00056">
    <property type="entry name" value="Ldh_1_N"/>
    <property type="match status" value="1"/>
</dbReference>
<dbReference type="PANTHER" id="PTHR43128">
    <property type="entry name" value="L-2-HYDROXYCARBOXYLATE DEHYDROGENASE (NAD(P)(+))"/>
    <property type="match status" value="1"/>
</dbReference>
<gene>
    <name evidence="2" type="ORF">Cni_G15791</name>
</gene>
<dbReference type="EMBL" id="CP136894">
    <property type="protein sequence ID" value="WOL07055.1"/>
    <property type="molecule type" value="Genomic_DNA"/>
</dbReference>
<name>A0AAQ3KGQ4_9LILI</name>
<dbReference type="InterPro" id="IPR001236">
    <property type="entry name" value="Lactate/malate_DH_N"/>
</dbReference>
<evidence type="ECO:0000313" key="2">
    <source>
        <dbReference type="EMBL" id="WOL07055.1"/>
    </source>
</evidence>
<dbReference type="SUPFAM" id="SSF51735">
    <property type="entry name" value="NAD(P)-binding Rossmann-fold domains"/>
    <property type="match status" value="1"/>
</dbReference>
<proteinExistence type="predicted"/>
<dbReference type="Proteomes" id="UP001327560">
    <property type="component" value="Chromosome 5"/>
</dbReference>
<feature type="domain" description="Lactate/malate dehydrogenase N-terminal" evidence="1">
    <location>
        <begin position="9"/>
        <end position="60"/>
    </location>
</feature>
<sequence>MPPLSSPHTKIFASSDYSVTANSDLCIITVGARQLPGETWLNLLRRNLALFKHIVPPVAK</sequence>
<reference evidence="2 3" key="1">
    <citation type="submission" date="2023-10" db="EMBL/GenBank/DDBJ databases">
        <title>Chromosome-scale genome assembly provides insights into flower coloration mechanisms of Canna indica.</title>
        <authorList>
            <person name="Li C."/>
        </authorList>
    </citation>
    <scope>NUCLEOTIDE SEQUENCE [LARGE SCALE GENOMIC DNA]</scope>
    <source>
        <tissue evidence="2">Flower</tissue>
    </source>
</reference>
<evidence type="ECO:0000313" key="3">
    <source>
        <dbReference type="Proteomes" id="UP001327560"/>
    </source>
</evidence>
<accession>A0AAQ3KGQ4</accession>
<organism evidence="2 3">
    <name type="scientific">Canna indica</name>
    <name type="common">Indian-shot</name>
    <dbReference type="NCBI Taxonomy" id="4628"/>
    <lineage>
        <taxon>Eukaryota</taxon>
        <taxon>Viridiplantae</taxon>
        <taxon>Streptophyta</taxon>
        <taxon>Embryophyta</taxon>
        <taxon>Tracheophyta</taxon>
        <taxon>Spermatophyta</taxon>
        <taxon>Magnoliopsida</taxon>
        <taxon>Liliopsida</taxon>
        <taxon>Zingiberales</taxon>
        <taxon>Cannaceae</taxon>
        <taxon>Canna</taxon>
    </lineage>
</organism>
<dbReference type="PANTHER" id="PTHR43128:SF16">
    <property type="entry name" value="L-LACTATE DEHYDROGENASE"/>
    <property type="match status" value="1"/>
</dbReference>
<dbReference type="InterPro" id="IPR036291">
    <property type="entry name" value="NAD(P)-bd_dom_sf"/>
</dbReference>
<evidence type="ECO:0000259" key="1">
    <source>
        <dbReference type="Pfam" id="PF00056"/>
    </source>
</evidence>
<dbReference type="Gene3D" id="3.40.50.720">
    <property type="entry name" value="NAD(P)-binding Rossmann-like Domain"/>
    <property type="match status" value="1"/>
</dbReference>
<keyword evidence="3" id="KW-1185">Reference proteome</keyword>
<protein>
    <submittedName>
        <fullName evidence="2">L-lactate dehydrogenase A-like</fullName>
    </submittedName>
</protein>
<dbReference type="GO" id="GO:0004459">
    <property type="term" value="F:L-lactate dehydrogenase (NAD+) activity"/>
    <property type="evidence" value="ECO:0007669"/>
    <property type="project" value="TreeGrafter"/>
</dbReference>
<dbReference type="AlphaFoldDB" id="A0AAQ3KGQ4"/>